<keyword evidence="1" id="KW-0472">Membrane</keyword>
<dbReference type="RefSeq" id="WP_016657781.1">
    <property type="nucleotide sequence ID" value="NZ_KE340355.1"/>
</dbReference>
<feature type="transmembrane region" description="Helical" evidence="1">
    <location>
        <begin position="188"/>
        <end position="206"/>
    </location>
</feature>
<evidence type="ECO:0000313" key="2">
    <source>
        <dbReference type="EMBL" id="EPF70395.1"/>
    </source>
</evidence>
<dbReference type="HOGENOM" id="CLU_059545_0_0_6"/>
<keyword evidence="1" id="KW-0812">Transmembrane</keyword>
<dbReference type="OrthoDB" id="1706162at2"/>
<organism evidence="2 3">
    <name type="scientific">Acinetobacter rudis CIP 110305</name>
    <dbReference type="NCBI Taxonomy" id="421052"/>
    <lineage>
        <taxon>Bacteria</taxon>
        <taxon>Pseudomonadati</taxon>
        <taxon>Pseudomonadota</taxon>
        <taxon>Gammaproteobacteria</taxon>
        <taxon>Moraxellales</taxon>
        <taxon>Moraxellaceae</taxon>
        <taxon>Acinetobacter</taxon>
    </lineage>
</organism>
<feature type="transmembrane region" description="Helical" evidence="1">
    <location>
        <begin position="131"/>
        <end position="150"/>
    </location>
</feature>
<evidence type="ECO:0000256" key="1">
    <source>
        <dbReference type="SAM" id="Phobius"/>
    </source>
</evidence>
<accession>S3MR86</accession>
<feature type="transmembrane region" description="Helical" evidence="1">
    <location>
        <begin position="284"/>
        <end position="309"/>
    </location>
</feature>
<proteinExistence type="predicted"/>
<keyword evidence="1" id="KW-1133">Transmembrane helix</keyword>
<feature type="transmembrane region" description="Helical" evidence="1">
    <location>
        <begin position="372"/>
        <end position="393"/>
    </location>
</feature>
<dbReference type="PATRIC" id="fig|421052.3.peg.3351"/>
<feature type="transmembrane region" description="Helical" evidence="1">
    <location>
        <begin position="157"/>
        <end position="176"/>
    </location>
</feature>
<comment type="caution">
    <text evidence="2">The sequence shown here is derived from an EMBL/GenBank/DDBJ whole genome shotgun (WGS) entry which is preliminary data.</text>
</comment>
<evidence type="ECO:0000313" key="3">
    <source>
        <dbReference type="Proteomes" id="UP000014568"/>
    </source>
</evidence>
<dbReference type="eggNOG" id="ENOG50317F7">
    <property type="taxonomic scope" value="Bacteria"/>
</dbReference>
<feature type="transmembrane region" description="Helical" evidence="1">
    <location>
        <begin position="99"/>
        <end position="125"/>
    </location>
</feature>
<gene>
    <name evidence="2" type="ORF">F945_03418</name>
</gene>
<sequence length="397" mass="43384">MEKKDSLWFYNLLTVTTAILVVVFMVQFITQNALKLWPDYTSMQSLSSPIAWIRWILGDMSEAQFYKSELASLGLLIGAITAHMASVRKKNWKGFDLSYGTGLFPWILFSSTLGLILSNILWGWTVIKTDQWQPTFVTFVSLPAAVVLMYGRGLKVACVGAVSGAILVAPSSLLLVNYVCMPLNLPNIIGNVSGMALGSLIALFLLHKYPTLIAQSIEQNNTSSKEEDLQSKTTNLTTQKYGPTWTIRRMLADFSESQFFANELAGLGYLIGVFFAIYLNPLSIAYGSGLIGKILIAQVLSAGIAILVWRKKWELYGWYPTYIPISSVAPAAVLVYQGSLISIIVGAVLGAILAPPLARKLSLLLANYQHPYIGNVLSMAVTTLLTVGVIGLIPTLS</sequence>
<name>S3MR86_9GAMM</name>
<feature type="transmembrane region" description="Helical" evidence="1">
    <location>
        <begin position="259"/>
        <end position="278"/>
    </location>
</feature>
<keyword evidence="3" id="KW-1185">Reference proteome</keyword>
<protein>
    <submittedName>
        <fullName evidence="2">Uncharacterized protein</fullName>
    </submittedName>
</protein>
<feature type="transmembrane region" description="Helical" evidence="1">
    <location>
        <begin position="7"/>
        <end position="29"/>
    </location>
</feature>
<dbReference type="AlphaFoldDB" id="S3MR86"/>
<feature type="transmembrane region" description="Helical" evidence="1">
    <location>
        <begin position="321"/>
        <end position="352"/>
    </location>
</feature>
<dbReference type="Proteomes" id="UP000014568">
    <property type="component" value="Unassembled WGS sequence"/>
</dbReference>
<dbReference type="EMBL" id="ATGI01000038">
    <property type="protein sequence ID" value="EPF70395.1"/>
    <property type="molecule type" value="Genomic_DNA"/>
</dbReference>
<reference evidence="2 3" key="1">
    <citation type="submission" date="2013-06" db="EMBL/GenBank/DDBJ databases">
        <title>The Genome Sequence of Acinetobacter rudis CIP 110305.</title>
        <authorList>
            <consortium name="The Broad Institute Genome Sequencing Platform"/>
            <consortium name="The Broad Institute Genome Sequencing Center for Infectious Disease"/>
            <person name="Cerqueira G."/>
            <person name="Feldgarden M."/>
            <person name="Courvalin P."/>
            <person name="Perichon B."/>
            <person name="Grillot-Courvalin C."/>
            <person name="Clermont D."/>
            <person name="Rocha E."/>
            <person name="Yoon E.-J."/>
            <person name="Nemec A."/>
            <person name="Young S.K."/>
            <person name="Zeng Q."/>
            <person name="Gargeya S."/>
            <person name="Fitzgerald M."/>
            <person name="Abouelleil A."/>
            <person name="Alvarado L."/>
            <person name="Berlin A.M."/>
            <person name="Chapman S.B."/>
            <person name="Dewar J."/>
            <person name="Goldberg J."/>
            <person name="Griggs A."/>
            <person name="Gujja S."/>
            <person name="Hansen M."/>
            <person name="Howarth C."/>
            <person name="Imamovic A."/>
            <person name="Larimer J."/>
            <person name="McCowan C."/>
            <person name="Murphy C."/>
            <person name="Pearson M."/>
            <person name="Priest M."/>
            <person name="Roberts A."/>
            <person name="Saif S."/>
            <person name="Shea T."/>
            <person name="Sykes S."/>
            <person name="Wortman J."/>
            <person name="Nusbaum C."/>
            <person name="Birren B."/>
        </authorList>
    </citation>
    <scope>NUCLEOTIDE SEQUENCE [LARGE SCALE GENOMIC DNA]</scope>
    <source>
        <strain evidence="2 3">CIP 110305</strain>
    </source>
</reference>
<feature type="transmembrane region" description="Helical" evidence="1">
    <location>
        <begin position="70"/>
        <end position="87"/>
    </location>
</feature>